<protein>
    <recommendedName>
        <fullName evidence="1">HTH LytTR-type domain-containing protein</fullName>
    </recommendedName>
</protein>
<evidence type="ECO:0000313" key="3">
    <source>
        <dbReference type="Proteomes" id="UP000078454"/>
    </source>
</evidence>
<dbReference type="EMBL" id="LYPB01000058">
    <property type="protein sequence ID" value="OAS19289.1"/>
    <property type="molecule type" value="Genomic_DNA"/>
</dbReference>
<dbReference type="GO" id="GO:0003677">
    <property type="term" value="F:DNA binding"/>
    <property type="evidence" value="ECO:0007669"/>
    <property type="project" value="InterPro"/>
</dbReference>
<comment type="caution">
    <text evidence="2">The sequence shown here is derived from an EMBL/GenBank/DDBJ whole genome shotgun (WGS) entry which is preliminary data.</text>
</comment>
<dbReference type="STRING" id="1850517.A8708_26635"/>
<proteinExistence type="predicted"/>
<evidence type="ECO:0000313" key="2">
    <source>
        <dbReference type="EMBL" id="OAS19289.1"/>
    </source>
</evidence>
<dbReference type="Gene3D" id="2.40.50.1020">
    <property type="entry name" value="LytTr DNA-binding domain"/>
    <property type="match status" value="1"/>
</dbReference>
<dbReference type="InterPro" id="IPR007492">
    <property type="entry name" value="LytTR_DNA-bd_dom"/>
</dbReference>
<evidence type="ECO:0000259" key="1">
    <source>
        <dbReference type="Pfam" id="PF04397"/>
    </source>
</evidence>
<dbReference type="Proteomes" id="UP000078454">
    <property type="component" value="Unassembled WGS sequence"/>
</dbReference>
<dbReference type="Pfam" id="PF04397">
    <property type="entry name" value="LytTR"/>
    <property type="match status" value="1"/>
</dbReference>
<gene>
    <name evidence="2" type="ORF">A8708_26635</name>
</gene>
<sequence>MDKNHILYIQVVDRRIVIHTDDEAYIGSLTQQLEILLKNYGFERADSNKFVQMSRILLKDKKMRRVYFDAERTKFCPVTRPNMKKFFW</sequence>
<name>A0A198ACR5_9BACL</name>
<dbReference type="AlphaFoldDB" id="A0A198ACR5"/>
<organism evidence="2 3">
    <name type="scientific">Paenibacillus oryzisoli</name>
    <dbReference type="NCBI Taxonomy" id="1850517"/>
    <lineage>
        <taxon>Bacteria</taxon>
        <taxon>Bacillati</taxon>
        <taxon>Bacillota</taxon>
        <taxon>Bacilli</taxon>
        <taxon>Bacillales</taxon>
        <taxon>Paenibacillaceae</taxon>
        <taxon>Paenibacillus</taxon>
    </lineage>
</organism>
<feature type="domain" description="HTH LytTR-type" evidence="1">
    <location>
        <begin position="4"/>
        <end position="86"/>
    </location>
</feature>
<reference evidence="2 3" key="1">
    <citation type="submission" date="2016-05" db="EMBL/GenBank/DDBJ databases">
        <title>Paenibacillus sp. 1ZS3-15 nov., isolated from the rhizosphere soil.</title>
        <authorList>
            <person name="Zhang X.X."/>
            <person name="Zhang J."/>
        </authorList>
    </citation>
    <scope>NUCLEOTIDE SEQUENCE [LARGE SCALE GENOMIC DNA]</scope>
    <source>
        <strain evidence="2 3">1ZS3-15</strain>
    </source>
</reference>
<dbReference type="RefSeq" id="WP_068663687.1">
    <property type="nucleotide sequence ID" value="NZ_LYPB01000058.1"/>
</dbReference>
<accession>A0A198ACR5</accession>
<keyword evidence="3" id="KW-1185">Reference proteome</keyword>